<reference evidence="1" key="1">
    <citation type="submission" date="2016-06" db="EMBL/GenBank/DDBJ databases">
        <title>Complete Genome Sequence of Pseudomonas aeruginosa Phage AAT-1.</title>
        <authorList>
            <person name="Andrade-Dominguez A."/>
            <person name="Kolter R."/>
        </authorList>
    </citation>
    <scope>NUCLEOTIDE SEQUENCE [LARGE SCALE GENOMIC DNA]</scope>
</reference>
<proteinExistence type="predicted"/>
<dbReference type="InterPro" id="IPR008979">
    <property type="entry name" value="Galactose-bd-like_sf"/>
</dbReference>
<dbReference type="Proteomes" id="UP000221376">
    <property type="component" value="Segment"/>
</dbReference>
<dbReference type="Pfam" id="PF22633">
    <property type="entry name" value="F5_F8_type_C_2"/>
    <property type="match status" value="1"/>
</dbReference>
<name>A0A125SA54_9CAUD</name>
<sequence length="503" mass="54784">MANQVGTASNLEDLFGKIISFLTTDSALVAANQDWTVNRQFRDGLAGMTTNLTEPTTATSRKILHSFRYTPRSLNTDNPNSTAGYTQCTGYASGTSHISMTLRSAQEIKNVRLWAPNNSDVSTMLQNFRLQYSDNNSTWTTALTVSSNPTYAQNEMKDFAVPGTPGAHLYWRILIDRVQSGSGSTVSWRSLLLQLNDGTIANHFGSEALLKAPGNSGTENIYTGIRCEYDAANGWYNLFLMGYTGYDANVLDFFQQPGALSGYGDVNPMICPMVPCWNTSMPYWFAATGRSFRFGVKVSTSFEGGYLGFFLPYATPGQYPYPLAVGGSLIPTSGARGVEWRYSYNDYRHSVFPTPGASSVSAQFTDATLYLRLPDGTWRSAGQRGTSNNPNTITRMTMGSASPFATGGPAIGVWPTCVHSTNTGDGCLPYREVLGGGYLLQPLILLQRLPTLAVWGELEGVYSISGFSNAAENTTTFSGVNHVVFQNVARTEVQEYWALALPA</sequence>
<dbReference type="Gene3D" id="2.60.120.260">
    <property type="entry name" value="Galactose-binding domain-like"/>
    <property type="match status" value="1"/>
</dbReference>
<gene>
    <name evidence="1" type="ORF">AAT1_02024</name>
</gene>
<dbReference type="EMBL" id="KU204984">
    <property type="protein sequence ID" value="AME18050.1"/>
    <property type="molecule type" value="Genomic_DNA"/>
</dbReference>
<keyword evidence="2" id="KW-1185">Reference proteome</keyword>
<evidence type="ECO:0000313" key="1">
    <source>
        <dbReference type="EMBL" id="AME18050.1"/>
    </source>
</evidence>
<dbReference type="SUPFAM" id="SSF49785">
    <property type="entry name" value="Galactose-binding domain-like"/>
    <property type="match status" value="1"/>
</dbReference>
<protein>
    <submittedName>
        <fullName evidence="1">Virion structural protein</fullName>
    </submittedName>
</protein>
<evidence type="ECO:0000313" key="2">
    <source>
        <dbReference type="Proteomes" id="UP000221376"/>
    </source>
</evidence>
<accession>A0A125SA54</accession>
<organism evidence="1 2">
    <name type="scientific">Pseudomonas phage AAT-1</name>
    <dbReference type="NCBI Taxonomy" id="1775248"/>
    <lineage>
        <taxon>Viruses</taxon>
        <taxon>Duplodnaviria</taxon>
        <taxon>Heunggongvirae</taxon>
        <taxon>Uroviricota</taxon>
        <taxon>Caudoviricetes</taxon>
        <taxon>Mesyanzhinovviridae</taxon>
        <taxon>Bradleyvirinae</taxon>
        <taxon>Pamexvirus</taxon>
        <taxon>Pamexvirus AAT1</taxon>
    </lineage>
</organism>